<evidence type="ECO:0000313" key="4">
    <source>
        <dbReference type="EMBL" id="SAM65922.1"/>
    </source>
</evidence>
<accession>A0A1C3H4U7</accession>
<name>A0A1C3H4U7_9GAMM</name>
<organism evidence="4 5">
    <name type="scientific">Cardiobacterium hominis</name>
    <dbReference type="NCBI Taxonomy" id="2718"/>
    <lineage>
        <taxon>Bacteria</taxon>
        <taxon>Pseudomonadati</taxon>
        <taxon>Pseudomonadota</taxon>
        <taxon>Gammaproteobacteria</taxon>
        <taxon>Cardiobacteriales</taxon>
        <taxon>Cardiobacteriaceae</taxon>
        <taxon>Cardiobacterium</taxon>
    </lineage>
</organism>
<dbReference type="GO" id="GO:0016798">
    <property type="term" value="F:hydrolase activity, acting on glycosyl bonds"/>
    <property type="evidence" value="ECO:0007669"/>
    <property type="project" value="UniProtKB-KW"/>
</dbReference>
<evidence type="ECO:0000313" key="5">
    <source>
        <dbReference type="Proteomes" id="UP000190837"/>
    </source>
</evidence>
<dbReference type="Gene3D" id="1.10.8.350">
    <property type="entry name" value="Bacterial muramidase"/>
    <property type="match status" value="1"/>
</dbReference>
<dbReference type="GO" id="GO:0008933">
    <property type="term" value="F:peptidoglycan lytic transglycosylase activity"/>
    <property type="evidence" value="ECO:0007669"/>
    <property type="project" value="TreeGrafter"/>
</dbReference>
<dbReference type="InterPro" id="IPR031304">
    <property type="entry name" value="SLT_2"/>
</dbReference>
<dbReference type="SUPFAM" id="SSF53955">
    <property type="entry name" value="Lysozyme-like"/>
    <property type="match status" value="1"/>
</dbReference>
<feature type="domain" description="Peptidoglycan binding-like" evidence="2">
    <location>
        <begin position="403"/>
        <end position="453"/>
    </location>
</feature>
<sequence>MEEKRQDTARAGVCPACTQKTRKCLTALPPPPATVILASLFHQPVTIMKRTLPVLALAALLSACTTTAPVVEPPPQPQPKPQPEPPQPTEPANFADWQQAFAQRAAAAGIRHEDIQQLLARTHYEEKVVSADRKQPEQNKMIWAYLDGAVSADRIQKGRAKLAQYRGLLQQLESQSGVSAPYIVAIWGMESAYGTNTGNIDLIQALSTLAYEGRRRDFAEQQLIALLQLIERGDVRWDELRGSWAGGMGHTQFIPTTFLQYGVDGNGDGRRDPWQIEDALASTANYLGKSGWQRGQRWGREVRLAPDFDYRYVENSLAPAQWGQLGARQMSGAALPGDADTAKLWLPAGASGPALLTYPNFKTIKVYNNADSYALAIGLIADGISGNGGIEAAWPRDEQPLTRDQAQRLQQTLSAQGYDTKGTDGVLGANTRRAFAAWQAANGQTPDGFISQRSAAALIQ</sequence>
<dbReference type="Proteomes" id="UP000190837">
    <property type="component" value="Unassembled WGS sequence"/>
</dbReference>
<dbReference type="NCBIfam" id="TIGR02283">
    <property type="entry name" value="MltB_2"/>
    <property type="match status" value="1"/>
</dbReference>
<reference evidence="5" key="1">
    <citation type="submission" date="2016-04" db="EMBL/GenBank/DDBJ databases">
        <authorList>
            <person name="Tagini F."/>
        </authorList>
    </citation>
    <scope>NUCLEOTIDE SEQUENCE [LARGE SCALE GENOMIC DNA]</scope>
    <source>
        <strain evidence="5">CHUV0807</strain>
    </source>
</reference>
<keyword evidence="4" id="KW-0326">Glycosidase</keyword>
<dbReference type="SUPFAM" id="SSF47090">
    <property type="entry name" value="PGBD-like"/>
    <property type="match status" value="1"/>
</dbReference>
<dbReference type="InterPro" id="IPR023346">
    <property type="entry name" value="Lysozyme-like_dom_sf"/>
</dbReference>
<gene>
    <name evidence="4" type="ORF">CHUV0807_1428</name>
</gene>
<dbReference type="CDD" id="cd13399">
    <property type="entry name" value="Slt35-like"/>
    <property type="match status" value="1"/>
</dbReference>
<dbReference type="InterPro" id="IPR036366">
    <property type="entry name" value="PGBDSf"/>
</dbReference>
<feature type="domain" description="Transglycosylase SLT" evidence="3">
    <location>
        <begin position="94"/>
        <end position="382"/>
    </location>
</feature>
<evidence type="ECO:0000256" key="1">
    <source>
        <dbReference type="SAM" id="MobiDB-lite"/>
    </source>
</evidence>
<dbReference type="InterPro" id="IPR011970">
    <property type="entry name" value="MltB_2"/>
</dbReference>
<dbReference type="AlphaFoldDB" id="A0A1C3H4U7"/>
<feature type="region of interest" description="Disordered" evidence="1">
    <location>
        <begin position="70"/>
        <end position="92"/>
    </location>
</feature>
<dbReference type="Gene3D" id="1.10.101.10">
    <property type="entry name" value="PGBD-like superfamily/PGBD"/>
    <property type="match status" value="1"/>
</dbReference>
<dbReference type="EC" id="3.2.1.-" evidence="4"/>
<keyword evidence="4" id="KW-0378">Hydrolase</keyword>
<dbReference type="InterPro" id="IPR002477">
    <property type="entry name" value="Peptidoglycan-bd-like"/>
</dbReference>
<dbReference type="EMBL" id="FKLO01000049">
    <property type="protein sequence ID" value="SAM65922.1"/>
    <property type="molecule type" value="Genomic_DNA"/>
</dbReference>
<dbReference type="Pfam" id="PF01471">
    <property type="entry name" value="PG_binding_1"/>
    <property type="match status" value="1"/>
</dbReference>
<proteinExistence type="predicted"/>
<dbReference type="Gene3D" id="1.10.530.10">
    <property type="match status" value="1"/>
</dbReference>
<dbReference type="InterPro" id="IPR036365">
    <property type="entry name" value="PGBD-like_sf"/>
</dbReference>
<dbReference type="Pfam" id="PF13406">
    <property type="entry name" value="SLT_2"/>
    <property type="match status" value="1"/>
</dbReference>
<dbReference type="PANTHER" id="PTHR30163:SF8">
    <property type="entry name" value="LYTIC MUREIN TRANSGLYCOSYLASE"/>
    <property type="match status" value="1"/>
</dbReference>
<dbReference type="GO" id="GO:0009253">
    <property type="term" value="P:peptidoglycan catabolic process"/>
    <property type="evidence" value="ECO:0007669"/>
    <property type="project" value="TreeGrafter"/>
</dbReference>
<feature type="compositionally biased region" description="Pro residues" evidence="1">
    <location>
        <begin position="71"/>
        <end position="89"/>
    </location>
</feature>
<evidence type="ECO:0000259" key="3">
    <source>
        <dbReference type="Pfam" id="PF13406"/>
    </source>
</evidence>
<dbReference type="PANTHER" id="PTHR30163">
    <property type="entry name" value="MEMBRANE-BOUND LYTIC MUREIN TRANSGLYCOSYLASE B"/>
    <property type="match status" value="1"/>
</dbReference>
<protein>
    <submittedName>
        <fullName evidence="4">Membrane-bound lytic murein transglycosylase B</fullName>
        <ecNumber evidence="4">3.2.1.-</ecNumber>
    </submittedName>
</protein>
<evidence type="ECO:0000259" key="2">
    <source>
        <dbReference type="Pfam" id="PF01471"/>
    </source>
</evidence>
<dbReference type="InterPro" id="IPR043426">
    <property type="entry name" value="MltB-like"/>
</dbReference>